<dbReference type="RefSeq" id="WP_098503757.1">
    <property type="nucleotide sequence ID" value="NZ_PDJQ01000001.1"/>
</dbReference>
<keyword evidence="2" id="KW-1185">Reference proteome</keyword>
<dbReference type="EMBL" id="PDJQ01000001">
    <property type="protein sequence ID" value="PFG74364.1"/>
    <property type="molecule type" value="Genomic_DNA"/>
</dbReference>
<sequence length="181" mass="21090">MQLDWDKTINEILSEKLACQACGALGDEMVVGYTREPSAAEFAARCRDCTDKTDCDARKLVVVCESCARIHRVNGELMDETGMMTMMLEECRRNLEDSIDYLSTYWKEETDVSYDDMKKGLHEVDPELFREEDAWRMRLEEEYLQLHRWFREHGVPIPDPGWRSQYVEEVIGLGYTTLLGD</sequence>
<gene>
    <name evidence="1" type="ORF">A9A59_1583</name>
</gene>
<dbReference type="Proteomes" id="UP000223071">
    <property type="component" value="Unassembled WGS sequence"/>
</dbReference>
<organism evidence="1 2">
    <name type="scientific">Tepidiforma thermophila (strain KCTC 52669 / CGMCC 1.13589 / G233)</name>
    <dbReference type="NCBI Taxonomy" id="2761530"/>
    <lineage>
        <taxon>Bacteria</taxon>
        <taxon>Bacillati</taxon>
        <taxon>Chloroflexota</taxon>
        <taxon>Tepidiformia</taxon>
        <taxon>Tepidiformales</taxon>
        <taxon>Tepidiformaceae</taxon>
        <taxon>Tepidiforma</taxon>
    </lineage>
</organism>
<dbReference type="AlphaFoldDB" id="A0A2A9HED7"/>
<protein>
    <submittedName>
        <fullName evidence="1">Uncharacterized protein</fullName>
    </submittedName>
</protein>
<accession>A0A2A9HED7</accession>
<reference evidence="1 2" key="1">
    <citation type="submission" date="2017-09" db="EMBL/GenBank/DDBJ databases">
        <title>Sequencing the genomes of two abundant thermophiles in Great Basin hot springs: Thermocrinis jamiesonii and novel Chloroflexi Thermoflexus hugenholtzii.</title>
        <authorList>
            <person name="Hedlund B."/>
        </authorList>
    </citation>
    <scope>NUCLEOTIDE SEQUENCE [LARGE SCALE GENOMIC DNA]</scope>
    <source>
        <strain evidence="1 2">G233</strain>
    </source>
</reference>
<comment type="caution">
    <text evidence="1">The sequence shown here is derived from an EMBL/GenBank/DDBJ whole genome shotgun (WGS) entry which is preliminary data.</text>
</comment>
<proteinExistence type="predicted"/>
<evidence type="ECO:0000313" key="2">
    <source>
        <dbReference type="Proteomes" id="UP000223071"/>
    </source>
</evidence>
<name>A0A2A9HED7_TEPT2</name>
<evidence type="ECO:0000313" key="1">
    <source>
        <dbReference type="EMBL" id="PFG74364.1"/>
    </source>
</evidence>